<dbReference type="EMBL" id="VLLG01000002">
    <property type="protein sequence ID" value="TWI92321.1"/>
    <property type="molecule type" value="Genomic_DNA"/>
</dbReference>
<dbReference type="GO" id="GO:0009231">
    <property type="term" value="P:riboflavin biosynthetic process"/>
    <property type="evidence" value="ECO:0007669"/>
    <property type="project" value="InterPro"/>
</dbReference>
<dbReference type="InterPro" id="IPR002734">
    <property type="entry name" value="RibDG_C"/>
</dbReference>
<dbReference type="Proteomes" id="UP000316778">
    <property type="component" value="Unassembled WGS sequence"/>
</dbReference>
<dbReference type="InterPro" id="IPR024072">
    <property type="entry name" value="DHFR-like_dom_sf"/>
</dbReference>
<dbReference type="Pfam" id="PF01872">
    <property type="entry name" value="RibD_C"/>
    <property type="match status" value="1"/>
</dbReference>
<dbReference type="RefSeq" id="WP_145711749.1">
    <property type="nucleotide sequence ID" value="NZ_BAAAFY010000001.1"/>
</dbReference>
<dbReference type="OrthoDB" id="195113at2"/>
<dbReference type="Gene3D" id="3.40.430.10">
    <property type="entry name" value="Dihydrofolate Reductase, subunit A"/>
    <property type="match status" value="1"/>
</dbReference>
<dbReference type="PANTHER" id="PTHR38011">
    <property type="entry name" value="DIHYDROFOLATE REDUCTASE FAMILY PROTEIN (AFU_ORTHOLOGUE AFUA_8G06820)"/>
    <property type="match status" value="1"/>
</dbReference>
<gene>
    <name evidence="2" type="ORF">LX66_1706</name>
</gene>
<dbReference type="SUPFAM" id="SSF53597">
    <property type="entry name" value="Dihydrofolate reductase-like"/>
    <property type="match status" value="1"/>
</dbReference>
<sequence length="194" mass="21464">MRKLIMWNIITLDGYFEGNQNWDLSLHSAIWGEELHKLSIEQLHSADYLVFGRVTYEGMAAHWTKAEGEIADLMNKIPKIVFSSTLQSADWNNTTLIKGKAAAEIRKLKEQGGRDMYVFGSANLSETFVNDNLFDEYRIGIAPVILGSGRPLFRQGLSSQNLSLVSSQQLLTGGVVLKYITNYYGGAGKSGAPG</sequence>
<evidence type="ECO:0000313" key="3">
    <source>
        <dbReference type="Proteomes" id="UP000316778"/>
    </source>
</evidence>
<protein>
    <submittedName>
        <fullName evidence="2">Dihydrofolate reductase</fullName>
    </submittedName>
</protein>
<dbReference type="AlphaFoldDB" id="A0A562TFL1"/>
<evidence type="ECO:0000259" key="1">
    <source>
        <dbReference type="Pfam" id="PF01872"/>
    </source>
</evidence>
<proteinExistence type="predicted"/>
<comment type="caution">
    <text evidence="2">The sequence shown here is derived from an EMBL/GenBank/DDBJ whole genome shotgun (WGS) entry which is preliminary data.</text>
</comment>
<accession>A0A562TFL1</accession>
<keyword evidence="3" id="KW-1185">Reference proteome</keyword>
<dbReference type="PANTHER" id="PTHR38011:SF11">
    <property type="entry name" value="2,5-DIAMINO-6-RIBOSYLAMINO-4(3H)-PYRIMIDINONE 5'-PHOSPHATE REDUCTASE"/>
    <property type="match status" value="1"/>
</dbReference>
<reference evidence="2 3" key="1">
    <citation type="journal article" date="2013" name="Stand. Genomic Sci.">
        <title>Genomic Encyclopedia of Type Strains, Phase I: The one thousand microbial genomes (KMG-I) project.</title>
        <authorList>
            <person name="Kyrpides N.C."/>
            <person name="Woyke T."/>
            <person name="Eisen J.A."/>
            <person name="Garrity G."/>
            <person name="Lilburn T.G."/>
            <person name="Beck B.J."/>
            <person name="Whitman W.B."/>
            <person name="Hugenholtz P."/>
            <person name="Klenk H.P."/>
        </authorList>
    </citation>
    <scope>NUCLEOTIDE SEQUENCE [LARGE SCALE GENOMIC DNA]</scope>
    <source>
        <strain evidence="2 3">DSM 13484</strain>
    </source>
</reference>
<evidence type="ECO:0000313" key="2">
    <source>
        <dbReference type="EMBL" id="TWI92321.1"/>
    </source>
</evidence>
<dbReference type="GO" id="GO:0008703">
    <property type="term" value="F:5-amino-6-(5-phosphoribosylamino)uracil reductase activity"/>
    <property type="evidence" value="ECO:0007669"/>
    <property type="project" value="InterPro"/>
</dbReference>
<feature type="domain" description="Bacterial bifunctional deaminase-reductase C-terminal" evidence="1">
    <location>
        <begin position="2"/>
        <end position="173"/>
    </location>
</feature>
<organism evidence="2 3">
    <name type="scientific">Chitinophaga japonensis</name>
    <name type="common">Flexibacter japonensis</name>
    <dbReference type="NCBI Taxonomy" id="104662"/>
    <lineage>
        <taxon>Bacteria</taxon>
        <taxon>Pseudomonadati</taxon>
        <taxon>Bacteroidota</taxon>
        <taxon>Chitinophagia</taxon>
        <taxon>Chitinophagales</taxon>
        <taxon>Chitinophagaceae</taxon>
        <taxon>Chitinophaga</taxon>
    </lineage>
</organism>
<dbReference type="InterPro" id="IPR050765">
    <property type="entry name" value="Riboflavin_Biosynth_HTPR"/>
</dbReference>
<name>A0A562TFL1_CHIJA</name>